<dbReference type="Gene3D" id="3.20.20.80">
    <property type="entry name" value="Glycosidases"/>
    <property type="match status" value="1"/>
</dbReference>
<keyword evidence="2" id="KW-0378">Hydrolase</keyword>
<organism evidence="2 3">
    <name type="scientific">Caballeronia arationis</name>
    <dbReference type="NCBI Taxonomy" id="1777142"/>
    <lineage>
        <taxon>Bacteria</taxon>
        <taxon>Pseudomonadati</taxon>
        <taxon>Pseudomonadota</taxon>
        <taxon>Betaproteobacteria</taxon>
        <taxon>Burkholderiales</taxon>
        <taxon>Burkholderiaceae</taxon>
        <taxon>Caballeronia</taxon>
    </lineage>
</organism>
<dbReference type="Pfam" id="PF11790">
    <property type="entry name" value="Glyco_hydro_cc"/>
    <property type="match status" value="1"/>
</dbReference>
<dbReference type="InterPro" id="IPR017853">
    <property type="entry name" value="GH"/>
</dbReference>
<sequence>MLMAGAGSAALAACGGGGDIAESGADVTGVAKAATTSASPDGTVIPSATSIVDASGNTWTLVSSRVTKNGAGVATGSSSPLSLILWYGGVIYAKNSAGTWYKNGSTWTSIGTVGPRTTAAAAPAAAAPLFYGMNGHMAYGTGIYKTLGPAAQLAMLKDLGVTNYRADVASDGMAQVIADALRGPFANSGVSILPVLNPLSCGWSPNASESTSYTLGYNLAVGSTKVLKGLVKYIECGNELDVALKISGNGSEYNHWSPTMWGSFRGVIRGMIDGVKAIDPTINCGVNVGIPMAYGALQMLWRGVTPNGTTAGLSNAAAIRWDFTTYHWYHSSGDILCGWNNNACQDVLQVLKDSFGKPIWLTEWGWTGGVDQGQTAADYVTKTLTEYRSIKDKYNLQSVMMYCMIDSSYGLIQADGATKNPAYAAFKNFVAANPVS</sequence>
<evidence type="ECO:0000259" key="1">
    <source>
        <dbReference type="Pfam" id="PF11790"/>
    </source>
</evidence>
<dbReference type="GO" id="GO:0016787">
    <property type="term" value="F:hydrolase activity"/>
    <property type="evidence" value="ECO:0007669"/>
    <property type="project" value="UniProtKB-KW"/>
</dbReference>
<gene>
    <name evidence="2" type="ORF">SAMN05446927_2764</name>
</gene>
<comment type="caution">
    <text evidence="2">The sequence shown here is derived from an EMBL/GenBank/DDBJ whole genome shotgun (WGS) entry which is preliminary data.</text>
</comment>
<proteinExistence type="predicted"/>
<dbReference type="EMBL" id="OCSU01000001">
    <property type="protein sequence ID" value="SOE64611.1"/>
    <property type="molecule type" value="Genomic_DNA"/>
</dbReference>
<keyword evidence="3" id="KW-1185">Reference proteome</keyword>
<evidence type="ECO:0000313" key="2">
    <source>
        <dbReference type="EMBL" id="SOE64611.1"/>
    </source>
</evidence>
<reference evidence="2 3" key="1">
    <citation type="submission" date="2017-09" db="EMBL/GenBank/DDBJ databases">
        <authorList>
            <person name="Varghese N."/>
            <person name="Submissions S."/>
        </authorList>
    </citation>
    <scope>NUCLEOTIDE SEQUENCE [LARGE SCALE GENOMIC DNA]</scope>
    <source>
        <strain evidence="2 3">OK806</strain>
    </source>
</reference>
<dbReference type="InterPro" id="IPR024655">
    <property type="entry name" value="Asl1_glyco_hydro_catalytic"/>
</dbReference>
<name>A0A7Z7I6M7_9BURK</name>
<dbReference type="RefSeq" id="WP_097189874.1">
    <property type="nucleotide sequence ID" value="NZ_OCSU01000001.1"/>
</dbReference>
<evidence type="ECO:0000313" key="3">
    <source>
        <dbReference type="Proteomes" id="UP000219522"/>
    </source>
</evidence>
<dbReference type="AlphaFoldDB" id="A0A7Z7I6M7"/>
<dbReference type="Proteomes" id="UP000219522">
    <property type="component" value="Unassembled WGS sequence"/>
</dbReference>
<feature type="domain" description="Asl1-like glycosyl hydrolase catalytic" evidence="1">
    <location>
        <begin position="320"/>
        <end position="383"/>
    </location>
</feature>
<protein>
    <submittedName>
        <fullName evidence="2">Glycosyl hydrolase catalytic core</fullName>
    </submittedName>
</protein>
<dbReference type="SUPFAM" id="SSF51445">
    <property type="entry name" value="(Trans)glycosidases"/>
    <property type="match status" value="1"/>
</dbReference>
<accession>A0A7Z7I6M7</accession>